<feature type="compositionally biased region" description="Pro residues" evidence="1">
    <location>
        <begin position="217"/>
        <end position="248"/>
    </location>
</feature>
<feature type="compositionally biased region" description="Low complexity" evidence="1">
    <location>
        <begin position="338"/>
        <end position="353"/>
    </location>
</feature>
<evidence type="ECO:0000313" key="3">
    <source>
        <dbReference type="Proteomes" id="UP000612055"/>
    </source>
</evidence>
<name>A0A835YAY8_9CHLO</name>
<feature type="compositionally biased region" description="Low complexity" evidence="1">
    <location>
        <begin position="910"/>
        <end position="925"/>
    </location>
</feature>
<feature type="compositionally biased region" description="Low complexity" evidence="1">
    <location>
        <begin position="1040"/>
        <end position="1056"/>
    </location>
</feature>
<feature type="compositionally biased region" description="Pro residues" evidence="1">
    <location>
        <begin position="32"/>
        <end position="77"/>
    </location>
</feature>
<sequence length="1103" mass="110323">MPQPQPAAPPVPSFQPPQPPPFLVPPGSVLNIPPPPVPPLPPPRPPPPPPPVPLPPSPSPPSPPLPSPLPPPSPPPFPPPPPFVFPAINIPPEFIAETPTNATGFLTVIQQVDVPPELAADPAALAELLPNADTIEITATRVEMPVEVTNFGQSTVTFSSSAVTTDVGLEVKVECSSTFLDAFKGALVLRSGLDPSIIANITCSELTNAAKSTPSASPDPSPSPPPPAVPSPPLTPPPPQMPQPPPSPNTHLPPASADSGSGAQRSLLQTPSSPAVTPVAAPANSSWSGGACSAAPSGNTSLNLMIVMKVPVDQMDQVGSYTSALQLALDKWVAESAGAAPSDSGSAPGGATAAPPPPGAPGRLQLCAPSPNRVTSTAEVVITTQVPLNELGTGSLADNCGSSALVATDAFGGAGSDVACQLTVAADDSPPLSTGAAPAAAAGSPKPASSVDLTPVWITAAVVGAVFGMSLCMAVVAVLVVRRRRENEDDKELEEQARRRRRALQEHVDPDADALPPAGCTARPPSPVNAAHLSLRATSGGNQLAVSTSGVRLAERSSPPSPFVSPVAGNRSRPASPVLGTGDSRSRPSSALVSPIGGRHFPSDLTEGAGLPSPRASSRLQRTVTGAEVVPRLDSGPLRSTESNGTWQGLAELGSAGRSSSLLHQSSSLRASSRNALLTTNVVFRTDGPEPEDISTGHRATSQLSPVLASAGARPDPALPIAASPSTRVRSQWASLQSHAKSQDGMGAAPAPTLDSIDEGLPIGPDISPVASNAGAASFFRPSDFGPMNSPSPMLPGPPAGPQAAAPLSSPMPRPGSTTAGSGPSRESTPVRAMRVQFAGVGGPAGAAGEEPAAAARASGDGGTGGPQRSAMRSQPLSGLRVASFALDQQPGAWRQGEAGEAAGTGAGRLGPAAAGPAASQAAPWPRHDPDALDSTPQSADSSDDREASAHAASRRQFLATPPGSASGSRSGRWGSMMTQAAPGAAAVSPVRRGLVSSGGVGSRSSRWASMVQNGAERSATVTAGQELRGAPLRRSTFHGLSGASAGSAVAASADGTHSGAGERGSGLVGESDVGVPVRQASGSGVGLGGAVMPPLRRSPLGR</sequence>
<feature type="compositionally biased region" description="Polar residues" evidence="1">
    <location>
        <begin position="724"/>
        <end position="740"/>
    </location>
</feature>
<feature type="region of interest" description="Disordered" evidence="1">
    <location>
        <begin position="546"/>
        <end position="625"/>
    </location>
</feature>
<evidence type="ECO:0000256" key="1">
    <source>
        <dbReference type="SAM" id="MobiDB-lite"/>
    </source>
</evidence>
<feature type="region of interest" description="Disordered" evidence="1">
    <location>
        <begin position="782"/>
        <end position="1103"/>
    </location>
</feature>
<protein>
    <submittedName>
        <fullName evidence="2">Uncharacterized protein</fullName>
    </submittedName>
</protein>
<dbReference type="Proteomes" id="UP000612055">
    <property type="component" value="Unassembled WGS sequence"/>
</dbReference>
<dbReference type="EMBL" id="JAEHOE010000011">
    <property type="protein sequence ID" value="KAG2498142.1"/>
    <property type="molecule type" value="Genomic_DNA"/>
</dbReference>
<proteinExistence type="predicted"/>
<feature type="region of interest" description="Disordered" evidence="1">
    <location>
        <begin position="709"/>
        <end position="769"/>
    </location>
</feature>
<feature type="compositionally biased region" description="Polar residues" evidence="1">
    <location>
        <begin position="258"/>
        <end position="269"/>
    </location>
</feature>
<feature type="compositionally biased region" description="Low complexity" evidence="1">
    <location>
        <begin position="802"/>
        <end position="811"/>
    </location>
</feature>
<feature type="region of interest" description="Disordered" evidence="1">
    <location>
        <begin position="338"/>
        <end position="364"/>
    </location>
</feature>
<gene>
    <name evidence="2" type="ORF">HYH03_003900</name>
</gene>
<feature type="compositionally biased region" description="Polar residues" evidence="1">
    <location>
        <begin position="615"/>
        <end position="624"/>
    </location>
</feature>
<dbReference type="AlphaFoldDB" id="A0A835YAY8"/>
<feature type="compositionally biased region" description="Low complexity" evidence="1">
    <location>
        <begin position="270"/>
        <end position="286"/>
    </location>
</feature>
<evidence type="ECO:0000313" key="2">
    <source>
        <dbReference type="EMBL" id="KAG2498142.1"/>
    </source>
</evidence>
<feature type="compositionally biased region" description="Pro residues" evidence="1">
    <location>
        <begin position="1"/>
        <end position="24"/>
    </location>
</feature>
<feature type="region of interest" description="Disordered" evidence="1">
    <location>
        <begin position="486"/>
        <end position="528"/>
    </location>
</feature>
<feature type="compositionally biased region" description="Low complexity" evidence="1">
    <location>
        <begin position="950"/>
        <end position="979"/>
    </location>
</feature>
<reference evidence="2" key="1">
    <citation type="journal article" date="2020" name="bioRxiv">
        <title>Comparative genomics of Chlamydomonas.</title>
        <authorList>
            <person name="Craig R.J."/>
            <person name="Hasan A.R."/>
            <person name="Ness R.W."/>
            <person name="Keightley P.D."/>
        </authorList>
    </citation>
    <scope>NUCLEOTIDE SEQUENCE</scope>
    <source>
        <strain evidence="2">CCAP 11/70</strain>
    </source>
</reference>
<dbReference type="OrthoDB" id="563786at2759"/>
<feature type="compositionally biased region" description="Polar residues" evidence="1">
    <location>
        <begin position="816"/>
        <end position="828"/>
    </location>
</feature>
<feature type="region of interest" description="Disordered" evidence="1">
    <location>
        <begin position="210"/>
        <end position="295"/>
    </location>
</feature>
<keyword evidence="3" id="KW-1185">Reference proteome</keyword>
<accession>A0A835YAY8</accession>
<feature type="compositionally biased region" description="Low complexity" evidence="1">
    <location>
        <begin position="847"/>
        <end position="859"/>
    </location>
</feature>
<feature type="region of interest" description="Disordered" evidence="1">
    <location>
        <begin position="1"/>
        <end position="77"/>
    </location>
</feature>
<organism evidence="2 3">
    <name type="scientific">Edaphochlamys debaryana</name>
    <dbReference type="NCBI Taxonomy" id="47281"/>
    <lineage>
        <taxon>Eukaryota</taxon>
        <taxon>Viridiplantae</taxon>
        <taxon>Chlorophyta</taxon>
        <taxon>core chlorophytes</taxon>
        <taxon>Chlorophyceae</taxon>
        <taxon>CS clade</taxon>
        <taxon>Chlamydomonadales</taxon>
        <taxon>Chlamydomonadales incertae sedis</taxon>
        <taxon>Edaphochlamys</taxon>
    </lineage>
</organism>
<comment type="caution">
    <text evidence="2">The sequence shown here is derived from an EMBL/GenBank/DDBJ whole genome shotgun (WGS) entry which is preliminary data.</text>
</comment>